<dbReference type="GO" id="GO:0016272">
    <property type="term" value="C:prefoldin complex"/>
    <property type="evidence" value="ECO:0007669"/>
    <property type="project" value="InterPro"/>
</dbReference>
<dbReference type="GO" id="GO:0051082">
    <property type="term" value="F:unfolded protein binding"/>
    <property type="evidence" value="ECO:0007669"/>
    <property type="project" value="InterPro"/>
</dbReference>
<dbReference type="Gene3D" id="1.10.287.370">
    <property type="match status" value="1"/>
</dbReference>
<sequence length="123" mass="14435">MSKEDKRVLIMEFERDRKLLMTISSQKQQLSIQIEIMKASLEELSKTKETKVYKAVGNLLVPKTVEEMKKETQERKESFELKLKTVEKQEESLLKKLNSLKAKIEGTEKEESSDEKKEKKSKK</sequence>
<protein>
    <submittedName>
        <fullName evidence="2">Prefoldin subunit beta</fullName>
    </submittedName>
</protein>
<name>A0A7K4BZU1_9ARCH</name>
<comment type="caution">
    <text evidence="2">The sequence shown here is derived from an EMBL/GenBank/DDBJ whole genome shotgun (WGS) entry which is preliminary data.</text>
</comment>
<dbReference type="Pfam" id="PF01920">
    <property type="entry name" value="Prefoldin_2"/>
    <property type="match status" value="1"/>
</dbReference>
<dbReference type="GO" id="GO:0006457">
    <property type="term" value="P:protein folding"/>
    <property type="evidence" value="ECO:0007669"/>
    <property type="project" value="InterPro"/>
</dbReference>
<gene>
    <name evidence="2" type="ORF">GX950_03070</name>
</gene>
<dbReference type="AlphaFoldDB" id="A0A7K4BZU1"/>
<accession>A0A7K4BZU1</accession>
<dbReference type="EMBL" id="JAAZKV010000023">
    <property type="protein sequence ID" value="NMA44763.1"/>
    <property type="molecule type" value="Genomic_DNA"/>
</dbReference>
<organism evidence="2 3">
    <name type="scientific">Candidatus Iainarchaeum sp</name>
    <dbReference type="NCBI Taxonomy" id="3101447"/>
    <lineage>
        <taxon>Archaea</taxon>
        <taxon>Candidatus Iainarchaeota</taxon>
        <taxon>Candidatus Iainarchaeia</taxon>
        <taxon>Candidatus Iainarchaeales</taxon>
        <taxon>Candidatus Iainarchaeaceae</taxon>
        <taxon>Candidatus Iainarchaeum</taxon>
    </lineage>
</organism>
<dbReference type="InterPro" id="IPR002777">
    <property type="entry name" value="PFD_beta-like"/>
</dbReference>
<dbReference type="SUPFAM" id="SSF46579">
    <property type="entry name" value="Prefoldin"/>
    <property type="match status" value="1"/>
</dbReference>
<feature type="region of interest" description="Disordered" evidence="1">
    <location>
        <begin position="104"/>
        <end position="123"/>
    </location>
</feature>
<reference evidence="2 3" key="1">
    <citation type="journal article" date="2020" name="Biotechnol. Biofuels">
        <title>New insights from the biogas microbiome by comprehensive genome-resolved metagenomics of nearly 1600 species originating from multiple anaerobic digesters.</title>
        <authorList>
            <person name="Campanaro S."/>
            <person name="Treu L."/>
            <person name="Rodriguez-R L.M."/>
            <person name="Kovalovszki A."/>
            <person name="Ziels R.M."/>
            <person name="Maus I."/>
            <person name="Zhu X."/>
            <person name="Kougias P.G."/>
            <person name="Basile A."/>
            <person name="Luo G."/>
            <person name="Schluter A."/>
            <person name="Konstantinidis K.T."/>
            <person name="Angelidaki I."/>
        </authorList>
    </citation>
    <scope>NUCLEOTIDE SEQUENCE [LARGE SCALE GENOMIC DNA]</scope>
    <source>
        <strain evidence="2">AS22ysBPME_79</strain>
    </source>
</reference>
<proteinExistence type="predicted"/>
<evidence type="ECO:0000313" key="2">
    <source>
        <dbReference type="EMBL" id="NMA44763.1"/>
    </source>
</evidence>
<evidence type="ECO:0000313" key="3">
    <source>
        <dbReference type="Proteomes" id="UP000526302"/>
    </source>
</evidence>
<evidence type="ECO:0000256" key="1">
    <source>
        <dbReference type="SAM" id="MobiDB-lite"/>
    </source>
</evidence>
<dbReference type="Proteomes" id="UP000526302">
    <property type="component" value="Unassembled WGS sequence"/>
</dbReference>
<dbReference type="InterPro" id="IPR009053">
    <property type="entry name" value="Prefoldin"/>
</dbReference>